<dbReference type="PROSITE" id="PS51257">
    <property type="entry name" value="PROKAR_LIPOPROTEIN"/>
    <property type="match status" value="1"/>
</dbReference>
<protein>
    <submittedName>
        <fullName evidence="2">PEGA domain protein</fullName>
    </submittedName>
</protein>
<proteinExistence type="predicted"/>
<evidence type="ECO:0000313" key="2">
    <source>
        <dbReference type="EMBL" id="AQQ69723.1"/>
    </source>
</evidence>
<evidence type="ECO:0000313" key="3">
    <source>
        <dbReference type="Proteomes" id="UP000188181"/>
    </source>
</evidence>
<keyword evidence="3" id="KW-1185">Reference proteome</keyword>
<reference evidence="3" key="1">
    <citation type="submission" date="2017-02" db="EMBL/GenBank/DDBJ databases">
        <title>Comparative genomics and description of representatives of a novel lineage of planctomycetes thriving in anoxic sediments.</title>
        <authorList>
            <person name="Spring S."/>
            <person name="Bunk B."/>
            <person name="Sproer C."/>
        </authorList>
    </citation>
    <scope>NUCLEOTIDE SEQUENCE [LARGE SCALE GENOMIC DNA]</scope>
    <source>
        <strain evidence="3">SM-Chi-D1</strain>
    </source>
</reference>
<dbReference type="EMBL" id="CP019646">
    <property type="protein sequence ID" value="AQQ69723.1"/>
    <property type="molecule type" value="Genomic_DNA"/>
</dbReference>
<dbReference type="KEGG" id="pbas:SMSP2_00053"/>
<dbReference type="InterPro" id="IPR013229">
    <property type="entry name" value="PEGA"/>
</dbReference>
<dbReference type="RefSeq" id="WP_146682035.1">
    <property type="nucleotide sequence ID" value="NZ_CP019646.1"/>
</dbReference>
<feature type="domain" description="PEGA" evidence="1">
    <location>
        <begin position="24"/>
        <end position="77"/>
    </location>
</feature>
<name>A0A1Q2MAH2_9BACT</name>
<gene>
    <name evidence="2" type="ORF">SMSP2_00053</name>
</gene>
<organism evidence="2 3">
    <name type="scientific">Limihaloglobus sulfuriphilus</name>
    <dbReference type="NCBI Taxonomy" id="1851148"/>
    <lineage>
        <taxon>Bacteria</taxon>
        <taxon>Pseudomonadati</taxon>
        <taxon>Planctomycetota</taxon>
        <taxon>Phycisphaerae</taxon>
        <taxon>Sedimentisphaerales</taxon>
        <taxon>Sedimentisphaeraceae</taxon>
        <taxon>Limihaloglobus</taxon>
    </lineage>
</organism>
<sequence length="139" mass="15811">MRNCIILAGFAFVCVFAGGCIERELTVNTRPEGAKVVLNDEEIGISPVTVSFNWYGTYKVDITKKGYESINTSKKLKRPREDYFPFDLFADIFSKPGTVRSYTWDFELSAYQPPQRQEIINRADQMKTMAQDSIGDTSD</sequence>
<evidence type="ECO:0000259" key="1">
    <source>
        <dbReference type="Pfam" id="PF08308"/>
    </source>
</evidence>
<dbReference type="Pfam" id="PF08308">
    <property type="entry name" value="PEGA"/>
    <property type="match status" value="1"/>
</dbReference>
<dbReference type="OrthoDB" id="272812at2"/>
<dbReference type="AlphaFoldDB" id="A0A1Q2MAH2"/>
<dbReference type="STRING" id="1851148.SMSP2_00053"/>
<accession>A0A1Q2MAH2</accession>
<dbReference type="Proteomes" id="UP000188181">
    <property type="component" value="Chromosome"/>
</dbReference>